<comment type="caution">
    <text evidence="1">The sequence shown here is derived from an EMBL/GenBank/DDBJ whole genome shotgun (WGS) entry which is preliminary data.</text>
</comment>
<organism evidence="1 2">
    <name type="scientific">Brachionus plicatilis</name>
    <name type="common">Marine rotifer</name>
    <name type="synonym">Brachionus muelleri</name>
    <dbReference type="NCBI Taxonomy" id="10195"/>
    <lineage>
        <taxon>Eukaryota</taxon>
        <taxon>Metazoa</taxon>
        <taxon>Spiralia</taxon>
        <taxon>Gnathifera</taxon>
        <taxon>Rotifera</taxon>
        <taxon>Eurotatoria</taxon>
        <taxon>Monogononta</taxon>
        <taxon>Pseudotrocha</taxon>
        <taxon>Ploima</taxon>
        <taxon>Brachionidae</taxon>
        <taxon>Brachionus</taxon>
    </lineage>
</organism>
<evidence type="ECO:0000313" key="2">
    <source>
        <dbReference type="Proteomes" id="UP000276133"/>
    </source>
</evidence>
<accession>A0A3M7PB16</accession>
<evidence type="ECO:0000313" key="1">
    <source>
        <dbReference type="EMBL" id="RMZ96242.1"/>
    </source>
</evidence>
<reference evidence="1 2" key="1">
    <citation type="journal article" date="2018" name="Sci. Rep.">
        <title>Genomic signatures of local adaptation to the degree of environmental predictability in rotifers.</title>
        <authorList>
            <person name="Franch-Gras L."/>
            <person name="Hahn C."/>
            <person name="Garcia-Roger E.M."/>
            <person name="Carmona M.J."/>
            <person name="Serra M."/>
            <person name="Gomez A."/>
        </authorList>
    </citation>
    <scope>NUCLEOTIDE SEQUENCE [LARGE SCALE GENOMIC DNA]</scope>
    <source>
        <strain evidence="1">HYR1</strain>
    </source>
</reference>
<keyword evidence="2" id="KW-1185">Reference proteome</keyword>
<sequence>MQKFSVLVLQKFPNNIIKEQGKKRGKLMSNRLKNKSDCFVEYFLIEWESTPIASSYHKQVKRKIKEVHSKIIIGIENHHNSGAQNFNVSLKQNNNLSAARMGDSF</sequence>
<gene>
    <name evidence="1" type="ORF">BpHYR1_025486</name>
</gene>
<proteinExistence type="predicted"/>
<name>A0A3M7PB16_BRAPC</name>
<dbReference type="AlphaFoldDB" id="A0A3M7PB16"/>
<dbReference type="Proteomes" id="UP000276133">
    <property type="component" value="Unassembled WGS sequence"/>
</dbReference>
<protein>
    <submittedName>
        <fullName evidence="1">Uncharacterized protein</fullName>
    </submittedName>
</protein>
<dbReference type="EMBL" id="REGN01012292">
    <property type="protein sequence ID" value="RMZ96242.1"/>
    <property type="molecule type" value="Genomic_DNA"/>
</dbReference>